<evidence type="ECO:0000256" key="1">
    <source>
        <dbReference type="SAM" id="MobiDB-lite"/>
    </source>
</evidence>
<feature type="region of interest" description="Disordered" evidence="1">
    <location>
        <begin position="97"/>
        <end position="126"/>
    </location>
</feature>
<dbReference type="EMBL" id="IACI01076862">
    <property type="protein sequence ID" value="LAA28343.1"/>
    <property type="molecule type" value="Transcribed_RNA"/>
</dbReference>
<feature type="compositionally biased region" description="Polar residues" evidence="1">
    <location>
        <begin position="99"/>
        <end position="119"/>
    </location>
</feature>
<feature type="region of interest" description="Disordered" evidence="1">
    <location>
        <begin position="25"/>
        <end position="72"/>
    </location>
</feature>
<evidence type="ECO:0000313" key="2">
    <source>
        <dbReference type="EMBL" id="LAA28343.1"/>
    </source>
</evidence>
<proteinExistence type="predicted"/>
<accession>A0A2H6NAP9</accession>
<organism evidence="2">
    <name type="scientific">Micrurus carvalhoi</name>
    <dbReference type="NCBI Taxonomy" id="3147026"/>
    <lineage>
        <taxon>Eukaryota</taxon>
        <taxon>Metazoa</taxon>
        <taxon>Chordata</taxon>
        <taxon>Craniata</taxon>
        <taxon>Vertebrata</taxon>
        <taxon>Euteleostomi</taxon>
        <taxon>Lepidosauria</taxon>
        <taxon>Squamata</taxon>
        <taxon>Bifurcata</taxon>
        <taxon>Unidentata</taxon>
        <taxon>Episquamata</taxon>
        <taxon>Toxicofera</taxon>
        <taxon>Serpentes</taxon>
        <taxon>Colubroidea</taxon>
        <taxon>Elapidae</taxon>
        <taxon>Elapinae</taxon>
        <taxon>Micrurus</taxon>
    </lineage>
</organism>
<sequence>MKPINLSLQPPQAPKLITSNVFQPAGQMPESLPCGQVDILPPDLSQQRVEGRLPDSDPQEERPPRGDPDGTVSLFAGMELIAPSSMALAASVQGCISPVPQTASLPGNTRDSEDNQQLSAFPFLHV</sequence>
<reference evidence="2" key="1">
    <citation type="submission" date="2017-07" db="EMBL/GenBank/DDBJ databases">
        <authorList>
            <person name="Mikheyev A."/>
            <person name="Grau M."/>
        </authorList>
    </citation>
    <scope>NUCLEOTIDE SEQUENCE</scope>
    <source>
        <tissue evidence="2">Venom_gland</tissue>
    </source>
</reference>
<name>A0A2H6NAP9_9SAUR</name>
<protein>
    <submittedName>
        <fullName evidence="2">Uncharacterized protein</fullName>
    </submittedName>
</protein>
<reference evidence="2" key="2">
    <citation type="submission" date="2017-12" db="EMBL/GenBank/DDBJ databases">
        <title>Coralsnake Venomics: Analyses of Venom Gland Transcriptomes and Proteomes of Six Brazilian Taxa.</title>
        <authorList>
            <person name="Aird S.D."/>
            <person name="Jorge da Silva N."/>
            <person name="Qiu L."/>
            <person name="Villar-Briones A."/>
            <person name="Aparecida-Saddi V."/>
            <person name="Campos-Telles M.P."/>
            <person name="Grau M."/>
            <person name="Mikheyev A.S."/>
        </authorList>
    </citation>
    <scope>NUCLEOTIDE SEQUENCE</scope>
    <source>
        <tissue evidence="2">Venom_gland</tissue>
    </source>
</reference>
<dbReference type="AlphaFoldDB" id="A0A2H6NAP9"/>
<feature type="compositionally biased region" description="Basic and acidic residues" evidence="1">
    <location>
        <begin position="49"/>
        <end position="68"/>
    </location>
</feature>